<gene>
    <name evidence="6" type="ORF">H8792_006905</name>
</gene>
<evidence type="ECO:0000259" key="5">
    <source>
        <dbReference type="Pfam" id="PF13657"/>
    </source>
</evidence>
<dbReference type="Pfam" id="PF07804">
    <property type="entry name" value="HipA_C"/>
    <property type="match status" value="1"/>
</dbReference>
<name>A0ABS0BWA6_9GAMM</name>
<keyword evidence="2" id="KW-0808">Transferase</keyword>
<accession>A0ABS0BWA6</accession>
<reference evidence="6 7" key="1">
    <citation type="submission" date="2020-11" db="EMBL/GenBank/DDBJ databases">
        <title>Sulfur oxidizing isolate from Hospital Hole Sinkhole.</title>
        <authorList>
            <person name="Scott K.M."/>
        </authorList>
    </citation>
    <scope>NUCLEOTIDE SEQUENCE [LARGE SCALE GENOMIC DNA]</scope>
    <source>
        <strain evidence="6 7">HH1</strain>
    </source>
</reference>
<evidence type="ECO:0000256" key="1">
    <source>
        <dbReference type="ARBA" id="ARBA00010164"/>
    </source>
</evidence>
<protein>
    <submittedName>
        <fullName evidence="6">Type II toxin-antitoxin system HipA family toxin</fullName>
    </submittedName>
</protein>
<evidence type="ECO:0000313" key="7">
    <source>
        <dbReference type="Proteomes" id="UP001193680"/>
    </source>
</evidence>
<feature type="domain" description="HipA-like C-terminal" evidence="4">
    <location>
        <begin position="142"/>
        <end position="368"/>
    </location>
</feature>
<evidence type="ECO:0000259" key="4">
    <source>
        <dbReference type="Pfam" id="PF07804"/>
    </source>
</evidence>
<comment type="similarity">
    <text evidence="1">Belongs to the HipA Ser/Thr kinase family.</text>
</comment>
<dbReference type="EMBL" id="JACBGI020000010">
    <property type="protein sequence ID" value="MBF6058069.1"/>
    <property type="molecule type" value="Genomic_DNA"/>
</dbReference>
<dbReference type="InterPro" id="IPR012893">
    <property type="entry name" value="HipA-like_C"/>
</dbReference>
<evidence type="ECO:0000256" key="2">
    <source>
        <dbReference type="ARBA" id="ARBA00022679"/>
    </source>
</evidence>
<evidence type="ECO:0000256" key="3">
    <source>
        <dbReference type="ARBA" id="ARBA00022777"/>
    </source>
</evidence>
<dbReference type="NCBIfam" id="TIGR03071">
    <property type="entry name" value="couple_hipA"/>
    <property type="match status" value="1"/>
</dbReference>
<dbReference type="InterPro" id="IPR052028">
    <property type="entry name" value="HipA_Ser/Thr_kinase"/>
</dbReference>
<keyword evidence="7" id="KW-1185">Reference proteome</keyword>
<dbReference type="Gene3D" id="1.10.1070.20">
    <property type="match status" value="1"/>
</dbReference>
<comment type="caution">
    <text evidence="6">The sequence shown here is derived from an EMBL/GenBank/DDBJ whole genome shotgun (WGS) entry which is preliminary data.</text>
</comment>
<dbReference type="Proteomes" id="UP001193680">
    <property type="component" value="Unassembled WGS sequence"/>
</dbReference>
<dbReference type="Pfam" id="PF13657">
    <property type="entry name" value="Couple_hipA"/>
    <property type="match status" value="1"/>
</dbReference>
<keyword evidence="3" id="KW-0418">Kinase</keyword>
<evidence type="ECO:0000313" key="6">
    <source>
        <dbReference type="EMBL" id="MBF6058069.1"/>
    </source>
</evidence>
<organism evidence="6 7">
    <name type="scientific">Thiomicrorhabdus heinhorstiae</name>
    <dbReference type="NCBI Taxonomy" id="2748010"/>
    <lineage>
        <taxon>Bacteria</taxon>
        <taxon>Pseudomonadati</taxon>
        <taxon>Pseudomonadota</taxon>
        <taxon>Gammaproteobacteria</taxon>
        <taxon>Thiotrichales</taxon>
        <taxon>Piscirickettsiaceae</taxon>
        <taxon>Thiomicrorhabdus</taxon>
    </lineage>
</organism>
<sequence>MQKLYVFYQNQLVGELLKLSAKQLQFSYASEWLSAKNAFALSISLPLSVEPFEHAETFFANMLPEGEVRDALCRKLGLSIKNDFGLLAEVGGEVAGAISIFDRPVLPDYETQRIELDETKLVELLEALKTTPFKALDGEIRLSLAGAQNKLPVIKLDDTKTRFALPVSQDLATTHIIKLRNPHFENLVLNEVMSMRLAKAVGLNVPDVGFLRVADELHFIVERYDRIRGKRLHQEDFCQAMGIDADNKYETEGGPSLKACSELIRQYSHKPAADMMQFVRWVLFNIVIGNRDAHGKNIAFLYQPKCELTPFYDLLSTQCYQELSDKFSMKIGGENRLEWLQKRHFERFADEVGVKFSLIQKEFKKLVNLIEKNEHLLNEFEPLQHVVTSNISRLKSKLEK</sequence>
<proteinExistence type="inferred from homology"/>
<dbReference type="RefSeq" id="WP_185978208.1">
    <property type="nucleotide sequence ID" value="NZ_JACBGI020000010.1"/>
</dbReference>
<dbReference type="InterPro" id="IPR017508">
    <property type="entry name" value="HipA_N1"/>
</dbReference>
<feature type="domain" description="HipA N-terminal subdomain 1" evidence="5">
    <location>
        <begin position="4"/>
        <end position="100"/>
    </location>
</feature>
<dbReference type="PANTHER" id="PTHR37419:SF1">
    <property type="entry name" value="SERINE_THREONINE-PROTEIN KINASE TOXIN HIPA"/>
    <property type="match status" value="1"/>
</dbReference>
<dbReference type="CDD" id="cd17793">
    <property type="entry name" value="HipA"/>
    <property type="match status" value="1"/>
</dbReference>
<dbReference type="PANTHER" id="PTHR37419">
    <property type="entry name" value="SERINE/THREONINE-PROTEIN KINASE TOXIN HIPA"/>
    <property type="match status" value="1"/>
</dbReference>